<name>A0A1V8T6C4_9PEZI</name>
<gene>
    <name evidence="3" type="ORF">B0A48_07523</name>
</gene>
<dbReference type="InterPro" id="IPR029069">
    <property type="entry name" value="HotDog_dom_sf"/>
</dbReference>
<keyword evidence="4" id="KW-1185">Reference proteome</keyword>
<organism evidence="3 4">
    <name type="scientific">Cryoendolithus antarcticus</name>
    <dbReference type="NCBI Taxonomy" id="1507870"/>
    <lineage>
        <taxon>Eukaryota</taxon>
        <taxon>Fungi</taxon>
        <taxon>Dikarya</taxon>
        <taxon>Ascomycota</taxon>
        <taxon>Pezizomycotina</taxon>
        <taxon>Dothideomycetes</taxon>
        <taxon>Dothideomycetidae</taxon>
        <taxon>Cladosporiales</taxon>
        <taxon>Cladosporiaceae</taxon>
        <taxon>Cryoendolithus</taxon>
    </lineage>
</organism>
<protein>
    <submittedName>
        <fullName evidence="3">Uncharacterized protein</fullName>
    </submittedName>
</protein>
<comment type="caution">
    <text evidence="3">The sequence shown here is derived from an EMBL/GenBank/DDBJ whole genome shotgun (WGS) entry which is preliminary data.</text>
</comment>
<reference evidence="4" key="1">
    <citation type="submission" date="2017-03" db="EMBL/GenBank/DDBJ databases">
        <title>Genomes of endolithic fungi from Antarctica.</title>
        <authorList>
            <person name="Coleine C."/>
            <person name="Masonjones S."/>
            <person name="Stajich J.E."/>
        </authorList>
    </citation>
    <scope>NUCLEOTIDE SEQUENCE [LARGE SCALE GENOMIC DNA]</scope>
    <source>
        <strain evidence="4">CCFEE 5527</strain>
    </source>
</reference>
<keyword evidence="2" id="KW-0472">Membrane</keyword>
<sequence length="377" mass="40894">MLFEQVDTRPGGPHFILSVLQIMNTAQALRPRLLRPQLSLRYQCLRRHDSTQTPSRTPPAVTIPSPQATTASPRKRSKYSNTRLTWLFLAFGSGLAGAGLAVGYLVPPPLAELGSREDKQLMADLNKNIDNEFKVKVLRGKCLGVAKQLKGERGGWVEVVTPSSSEEAAGEVKGARGSLIKTLQGSKGLGVERVFWDRGEQRLVAIVWFGGALSGWPSVTHGGLIGTILSEKLALAAALAHGAVADVADAAVPQRLPGFGDHAKMLRPDEAVEEPAQLSLSYVKPTYANAFYVVRVGRSVPLDQDPSHVIPPEPADGRHEFEATLESLDSKTCVKAKAKFKASSKLRVAEGRVEDAVAGSYEAFKRWMWPSRQQAMT</sequence>
<accession>A0A1V8T6C4</accession>
<dbReference type="PANTHER" id="PTHR47260">
    <property type="entry name" value="UPF0644 PROTEIN PB2B4.06"/>
    <property type="match status" value="1"/>
</dbReference>
<feature type="transmembrane region" description="Helical" evidence="2">
    <location>
        <begin position="84"/>
        <end position="106"/>
    </location>
</feature>
<dbReference type="EMBL" id="NAJO01000015">
    <property type="protein sequence ID" value="OQO06957.1"/>
    <property type="molecule type" value="Genomic_DNA"/>
</dbReference>
<dbReference type="InParanoid" id="A0A1V8T6C4"/>
<dbReference type="PANTHER" id="PTHR47260:SF1">
    <property type="entry name" value="UPF0644 PROTEIN PB2B4.06"/>
    <property type="match status" value="1"/>
</dbReference>
<proteinExistence type="predicted"/>
<dbReference type="Proteomes" id="UP000192596">
    <property type="component" value="Unassembled WGS sequence"/>
</dbReference>
<keyword evidence="2" id="KW-1133">Transmembrane helix</keyword>
<dbReference type="STRING" id="1507870.A0A1V8T6C4"/>
<dbReference type="SUPFAM" id="SSF54637">
    <property type="entry name" value="Thioesterase/thiol ester dehydrase-isomerase"/>
    <property type="match status" value="1"/>
</dbReference>
<dbReference type="Gene3D" id="3.10.129.10">
    <property type="entry name" value="Hotdog Thioesterase"/>
    <property type="match status" value="1"/>
</dbReference>
<dbReference type="InterPro" id="IPR052061">
    <property type="entry name" value="PTE-AB_protein"/>
</dbReference>
<feature type="region of interest" description="Disordered" evidence="1">
    <location>
        <begin position="48"/>
        <end position="76"/>
    </location>
</feature>
<evidence type="ECO:0000256" key="2">
    <source>
        <dbReference type="SAM" id="Phobius"/>
    </source>
</evidence>
<evidence type="ECO:0000313" key="3">
    <source>
        <dbReference type="EMBL" id="OQO06957.1"/>
    </source>
</evidence>
<evidence type="ECO:0000256" key="1">
    <source>
        <dbReference type="SAM" id="MobiDB-lite"/>
    </source>
</evidence>
<dbReference type="OrthoDB" id="506431at2759"/>
<keyword evidence="2" id="KW-0812">Transmembrane</keyword>
<dbReference type="AlphaFoldDB" id="A0A1V8T6C4"/>
<evidence type="ECO:0000313" key="4">
    <source>
        <dbReference type="Proteomes" id="UP000192596"/>
    </source>
</evidence>